<dbReference type="InterPro" id="IPR042188">
    <property type="entry name" value="MmgE/PrpD_sf_2"/>
</dbReference>
<dbReference type="InterPro" id="IPR045337">
    <property type="entry name" value="MmgE_PrpD_C"/>
</dbReference>
<dbReference type="PANTHER" id="PTHR16943">
    <property type="entry name" value="2-METHYLCITRATE DEHYDRATASE-RELATED"/>
    <property type="match status" value="1"/>
</dbReference>
<evidence type="ECO:0000256" key="1">
    <source>
        <dbReference type="ARBA" id="ARBA00006174"/>
    </source>
</evidence>
<evidence type="ECO:0000313" key="5">
    <source>
        <dbReference type="Proteomes" id="UP000317496"/>
    </source>
</evidence>
<dbReference type="SUPFAM" id="SSF103378">
    <property type="entry name" value="2-methylcitrate dehydratase PrpD"/>
    <property type="match status" value="1"/>
</dbReference>
<dbReference type="Gene3D" id="3.30.1330.120">
    <property type="entry name" value="2-methylcitrate dehydratase PrpD"/>
    <property type="match status" value="1"/>
</dbReference>
<gene>
    <name evidence="4" type="ORF">FNB15_09830</name>
</gene>
<organism evidence="4 5">
    <name type="scientific">Ferrovibrio terrae</name>
    <dbReference type="NCBI Taxonomy" id="2594003"/>
    <lineage>
        <taxon>Bacteria</taxon>
        <taxon>Pseudomonadati</taxon>
        <taxon>Pseudomonadota</taxon>
        <taxon>Alphaproteobacteria</taxon>
        <taxon>Rhodospirillales</taxon>
        <taxon>Rhodospirillaceae</taxon>
        <taxon>Ferrovibrio</taxon>
    </lineage>
</organism>
<dbReference type="InterPro" id="IPR045336">
    <property type="entry name" value="MmgE_PrpD_N"/>
</dbReference>
<dbReference type="Gene3D" id="1.10.4100.10">
    <property type="entry name" value="2-methylcitrate dehydratase PrpD"/>
    <property type="match status" value="1"/>
</dbReference>
<evidence type="ECO:0000313" key="4">
    <source>
        <dbReference type="EMBL" id="QDO97549.1"/>
    </source>
</evidence>
<dbReference type="OrthoDB" id="5415580at2"/>
<comment type="similarity">
    <text evidence="1">Belongs to the PrpD family.</text>
</comment>
<dbReference type="Proteomes" id="UP000317496">
    <property type="component" value="Chromosome"/>
</dbReference>
<dbReference type="InterPro" id="IPR005656">
    <property type="entry name" value="MmgE_PrpD"/>
</dbReference>
<dbReference type="AlphaFoldDB" id="A0A516H183"/>
<feature type="domain" description="MmgE/PrpD C-terminal" evidence="3">
    <location>
        <begin position="283"/>
        <end position="451"/>
    </location>
</feature>
<dbReference type="InterPro" id="IPR042183">
    <property type="entry name" value="MmgE/PrpD_sf_1"/>
</dbReference>
<dbReference type="InterPro" id="IPR036148">
    <property type="entry name" value="MmgE/PrpD_sf"/>
</dbReference>
<evidence type="ECO:0000259" key="3">
    <source>
        <dbReference type="Pfam" id="PF19305"/>
    </source>
</evidence>
<keyword evidence="5" id="KW-1185">Reference proteome</keyword>
<dbReference type="RefSeq" id="WP_144068530.1">
    <property type="nucleotide sequence ID" value="NZ_CP041636.1"/>
</dbReference>
<dbReference type="Pfam" id="PF03972">
    <property type="entry name" value="MmgE_PrpD_N"/>
    <property type="match status" value="1"/>
</dbReference>
<dbReference type="GO" id="GO:0016829">
    <property type="term" value="F:lyase activity"/>
    <property type="evidence" value="ECO:0007669"/>
    <property type="project" value="InterPro"/>
</dbReference>
<dbReference type="PANTHER" id="PTHR16943:SF8">
    <property type="entry name" value="2-METHYLCITRATE DEHYDRATASE"/>
    <property type="match status" value="1"/>
</dbReference>
<reference evidence="4 5" key="1">
    <citation type="submission" date="2019-07" db="EMBL/GenBank/DDBJ databases">
        <title>Genome sequencing for Ferrovibrio sp. K5.</title>
        <authorList>
            <person name="Park S.-J."/>
        </authorList>
    </citation>
    <scope>NUCLEOTIDE SEQUENCE [LARGE SCALE GENOMIC DNA]</scope>
    <source>
        <strain evidence="4 5">K5</strain>
    </source>
</reference>
<dbReference type="Pfam" id="PF19305">
    <property type="entry name" value="MmgE_PrpD_C"/>
    <property type="match status" value="1"/>
</dbReference>
<evidence type="ECO:0000259" key="2">
    <source>
        <dbReference type="Pfam" id="PF03972"/>
    </source>
</evidence>
<name>A0A516H183_9PROT</name>
<proteinExistence type="inferred from homology"/>
<feature type="domain" description="MmgE/PrpD N-terminal" evidence="2">
    <location>
        <begin position="17"/>
        <end position="254"/>
    </location>
</feature>
<dbReference type="KEGG" id="fer:FNB15_09830"/>
<protein>
    <submittedName>
        <fullName evidence="4">MmgE/PrpD family protein</fullName>
    </submittedName>
</protein>
<sequence length="469" mass="49391">MTQHSPIRTQSQRPPTQDLAEFTAALCFEDIPAPVLDRAKLLILDSLGVGLASNAYPFADRVVAGVAVHGEAGTCRLIGRRERLPVRDAALANGVLMHGLDFDDTHLNSIVHTTATSLPCALSFAEQLGLHGRDLLTAYAAGGEAAIRIGLAIDGGFHHVGFHATGVISHFSSAIVAAKLLGLDAAQTMMAQGIAGSTASGIQVFLEEGAWTKRLHPGWGAVAGITAARLAQHGFVAPSRPLEGKFGLIETHLQAHAGGAKPEAVAAGLGKTWHLADTAIKPYPVCHFIHGCADAAIELHRDLAGEEIEAVEALLPQPTLHIVAEPAAQKERPTTDYEAKFSTQFVVAACLLKGGFGLPDLQPAALADPQVLALSARVRCAIDPDTAFPTYFSGGVKVTTRSGRQLSRHVRVNSGAGDRALQRDEVIRKFMASASLTVSRQKADDICNAALTLETISVDRLMSALSLAD</sequence>
<accession>A0A516H183</accession>
<dbReference type="EMBL" id="CP041636">
    <property type="protein sequence ID" value="QDO97549.1"/>
    <property type="molecule type" value="Genomic_DNA"/>
</dbReference>